<evidence type="ECO:0000313" key="2">
    <source>
        <dbReference type="EMBL" id="MBC3789534.1"/>
    </source>
</evidence>
<dbReference type="EMBL" id="VFIA01000001">
    <property type="protein sequence ID" value="MBC3789534.1"/>
    <property type="molecule type" value="Genomic_DNA"/>
</dbReference>
<dbReference type="Pfam" id="PF13372">
    <property type="entry name" value="Alginate_exp"/>
    <property type="match status" value="1"/>
</dbReference>
<reference evidence="2 3" key="1">
    <citation type="submission" date="2019-06" db="EMBL/GenBank/DDBJ databases">
        <title>Spirosoma utsteinense sp. nov. isolated from Antarctic ice-free soils.</title>
        <authorList>
            <person name="Tahon G."/>
        </authorList>
    </citation>
    <scope>NUCLEOTIDE SEQUENCE [LARGE SCALE GENOMIC DNA]</scope>
    <source>
        <strain evidence="2 3">LMG 31447</strain>
    </source>
</reference>
<dbReference type="Proteomes" id="UP000700732">
    <property type="component" value="Unassembled WGS sequence"/>
</dbReference>
<proteinExistence type="predicted"/>
<gene>
    <name evidence="2" type="ORF">FH603_14</name>
</gene>
<organism evidence="2 3">
    <name type="scientific">Spirosoma utsteinense</name>
    <dbReference type="NCBI Taxonomy" id="2585773"/>
    <lineage>
        <taxon>Bacteria</taxon>
        <taxon>Pseudomonadati</taxon>
        <taxon>Bacteroidota</taxon>
        <taxon>Cytophagia</taxon>
        <taxon>Cytophagales</taxon>
        <taxon>Cytophagaceae</taxon>
        <taxon>Spirosoma</taxon>
    </lineage>
</organism>
<evidence type="ECO:0000259" key="1">
    <source>
        <dbReference type="Pfam" id="PF13372"/>
    </source>
</evidence>
<dbReference type="InterPro" id="IPR025388">
    <property type="entry name" value="Alginate_export_dom"/>
</dbReference>
<keyword evidence="3" id="KW-1185">Reference proteome</keyword>
<dbReference type="RefSeq" id="WP_186734791.1">
    <property type="nucleotide sequence ID" value="NZ_VFIA01000001.1"/>
</dbReference>
<accession>A0ABR6VZ81</accession>
<comment type="caution">
    <text evidence="2">The sequence shown here is derived from an EMBL/GenBank/DDBJ whole genome shotgun (WGS) entry which is preliminary data.</text>
</comment>
<protein>
    <recommendedName>
        <fullName evidence="1">Alginate export domain-containing protein</fullName>
    </recommendedName>
</protein>
<name>A0ABR6VZ81_9BACT</name>
<feature type="domain" description="Alginate export" evidence="1">
    <location>
        <begin position="68"/>
        <end position="170"/>
    </location>
</feature>
<sequence length="516" mass="56879">MKSTRKLGALAGVILLLTQSTIFAQFSLIGQVRTRTELRNGLGNLAPKDAPAAFFTSQRTRLTFGYKWDRVQFQTSVQDVRVWGQDAATINNADGNRLMVHEAWAEVTLANSADTTIKFKALQNLSLKIGRQELVYDDVRLLGNLDWLQQGRRFDAALLKGQHMGWALDLGVGFNQNTDAFGTVGDNYTPGNVPQSALSNKNVTLAIPAGFIPTAGKGGAPVLATPLSTNGQNQQFKSFQMAYLTRKFNQTKFSALFFKDDFQKYRADSLGTATAGYVYGRRYDVAGTNSRKTYGAMLTGQLGNTSSKLGKVQWQAFAYGQGGKDRDGLTIKKAYHYGGNVMFQKGLLSVGPGYEVLSGNDATTIRSGQTSRFDPLYGTPHRHWGYMDYFYVGTGSPAGGLKDAFLKFKYTATRLTTTFDIHYFALAAPTYNKMADAPAGSLLSNKLGIEYDFVANYALNKFTNLEFGYSVMNGTNSLEYAKQGTMGQKDHIGTWSYLMINIRPDFFYAKPVAIKQ</sequence>
<evidence type="ECO:0000313" key="3">
    <source>
        <dbReference type="Proteomes" id="UP000700732"/>
    </source>
</evidence>